<dbReference type="CDD" id="cd20404">
    <property type="entry name" value="Tudor_Agenet_AtEML-like"/>
    <property type="match status" value="1"/>
</dbReference>
<evidence type="ECO:0000256" key="2">
    <source>
        <dbReference type="ARBA" id="ARBA00022618"/>
    </source>
</evidence>
<dbReference type="GO" id="GO:0007064">
    <property type="term" value="P:mitotic sister chromatid cohesion"/>
    <property type="evidence" value="ECO:0007669"/>
    <property type="project" value="InterPro"/>
</dbReference>
<feature type="compositionally biased region" description="Basic and acidic residues" evidence="8">
    <location>
        <begin position="1066"/>
        <end position="1095"/>
    </location>
</feature>
<name>A0AAP0C9F1_9ASTR</name>
<feature type="compositionally biased region" description="Polar residues" evidence="8">
    <location>
        <begin position="1264"/>
        <end position="1278"/>
    </location>
</feature>
<evidence type="ECO:0000256" key="7">
    <source>
        <dbReference type="ARBA" id="ARBA00023306"/>
    </source>
</evidence>
<dbReference type="CDD" id="cd19953">
    <property type="entry name" value="PDS5"/>
    <property type="match status" value="1"/>
</dbReference>
<sequence>MAENLQNQLKEVGSKFENPPASKDALIQLLTEAAAYLSEINQSPSKELLESMQTLMNDIVKPEYLKHQDEQVKILVAACTCEITRITAPEAPYDDDVLKDIFHLFVSTFKGLHDTKDPSFGRIVNILDTVAKYRSFVVMLDLECDDLVNETFKTFFNAASDELPEVVTVAMETIMAVLLEESEEIGEDLLLIVLSVLGRERKDISMAARKLGMNVIGQCAGKLEPGIKQFIVSSSSGSSNHHIDYHEVIYDIYRCAPQALKKIVPHLTKELSTDKVDLRLKAVRLVGDLFAHQGSTIPKPFHPIFLEFLKRLSDNNIEVRMSVLENVKLCLLSDPFREEAPKLVGALCDRMLDDDESIRKQVVAVVSDVASQELSSIPSDTIKLVAGRLEDKSFLVKKYTLERLSDMYRIWCLKQIGGSILNDDYDWIPGRILKCFYEKDLGLDTVEQVLCISLFPVEFSVNDKVKKWVKLFSKFDEVEVKALEKILEQKQRLQLELHNYLSLRQTYKESDATEIQKKAALCIQSISQCFANPTKANADFQLLDQSKDADNIWKILTTLLDATTSSLQSRNLRDELLKIVDEKHPLYEFLRTLSIKCSNIIFDKEFVKDLVLEIDLQKSDKNKLLTQSCLNILVILGCFSPLLLSGMEENLVHLLEDEDEVIKEGALHVLGKAGETIREQSGESSSSLDLALERICLEGSRKHAKYAVHALAAITKDQGLKSLSVLYKRLVEMLEKRTNLPSVLQSLGCIAQMAMPVFETQESKVVDFIRKSILSCSQETSDKFKESRNDRSELCLLKIFGIKTLVKSYLPVKDAHIRVGIDELLKDLQNLLSFGEISKDVKSSSVDKAHLKVASAKAIIRLSKHWDKKIPIDIFYLTVRTSEVGFPEVKKLFLDKVHQYIKEKRLDPKYVCAFLVDFGPQNTNLEEENQSLKDIIQMCDPEYILPYLVHALAHHPSCPNVDECKDIKAYEPIYRKLYVFFSKLACGDEDGKPGDSLRREDIIWINSVVRSIKRFKDAVDTNMTKNLYAICDLCLSITKRLARNKEDVHESVIPVSLPQVLYTPHKNKENENNEDEKKEKVKEDDKTEDEYKQEIKEDGKIKEIEEDKKKQEIDAEVAEGHTWLAEENALAYFDSLILEANGDVSSKTDEDDILKDSETDGNDVPLGKMLKRLKAKGSKAKKIVNNGSTPAVVETENNIDILGMLKEINSDNVDLSNKFDSSNGHRRITTEAKLKRKSVPNDLTNVSVPKRRRSSSAKSQKRSTFQSSGFKSGPTFNINKMEDDPHNDKVTPGASTDKDPLHKKDSSNIDELELELFLVNHACCSLFLYKPKKPVEANVNQKSGPVKKRKRRRISGLAKCTADDTGSHNKDLVGRHIRVWWPMDKAFYGGIVKSYDHQTKKHKVLYEDGDVEVLNLDKERWEFIENEHRPKQVWSVTCQLLFCRSSKKKIKSSGGSKKTKESTDISPSSMTRGKRTPRKDLKQGKKGVSQRAEYLEIERSKDPDTSMAEAETTTGEGLSNHILQMKKALSSRQEESSEGEGDSDKVEKLSPVEKQIKDAESSSSDTSSSQETATASVKKETENDDGSGSDETEKSHKEEDENDEADSGGNGESESADEQMPDDRQGNGSTSEESDNSEFPDDEPLVIISLSVFISHIIPN</sequence>
<dbReference type="Gene3D" id="2.30.30.140">
    <property type="match status" value="1"/>
</dbReference>
<keyword evidence="5" id="KW-0234">DNA repair</keyword>
<protein>
    <recommendedName>
        <fullName evidence="9">PTM/DIR17-like Tudor domain-containing protein</fullName>
    </recommendedName>
</protein>
<evidence type="ECO:0000256" key="3">
    <source>
        <dbReference type="ARBA" id="ARBA00022763"/>
    </source>
</evidence>
<feature type="compositionally biased region" description="Low complexity" evidence="8">
    <location>
        <begin position="1561"/>
        <end position="1576"/>
    </location>
</feature>
<feature type="compositionally biased region" description="Basic and acidic residues" evidence="8">
    <location>
        <begin position="1493"/>
        <end position="1504"/>
    </location>
</feature>
<comment type="subcellular location">
    <subcellularLocation>
        <location evidence="1">Nucleus</location>
    </subcellularLocation>
</comment>
<reference evidence="10 11" key="1">
    <citation type="submission" date="2024-04" db="EMBL/GenBank/DDBJ databases">
        <title>The reference genome of an endangered Asteraceae, Deinandra increscens subsp. villosa, native to the Central Coast of California.</title>
        <authorList>
            <person name="Guilliams M."/>
            <person name="Hasenstab-Lehman K."/>
            <person name="Meyer R."/>
            <person name="Mcevoy S."/>
        </authorList>
    </citation>
    <scope>NUCLEOTIDE SEQUENCE [LARGE SCALE GENOMIC DNA]</scope>
    <source>
        <tissue evidence="10">Leaf</tissue>
    </source>
</reference>
<dbReference type="SUPFAM" id="SSF63748">
    <property type="entry name" value="Tudor/PWWP/MBT"/>
    <property type="match status" value="1"/>
</dbReference>
<dbReference type="GO" id="GO:0005634">
    <property type="term" value="C:nucleus"/>
    <property type="evidence" value="ECO:0007669"/>
    <property type="project" value="UniProtKB-SubCell"/>
</dbReference>
<accession>A0AAP0C9F1</accession>
<keyword evidence="6" id="KW-0539">Nucleus</keyword>
<feature type="region of interest" description="Disordered" evidence="8">
    <location>
        <begin position="1063"/>
        <end position="1095"/>
    </location>
</feature>
<feature type="compositionally biased region" description="Basic and acidic residues" evidence="8">
    <location>
        <begin position="1280"/>
        <end position="1289"/>
    </location>
</feature>
<dbReference type="GO" id="GO:0035825">
    <property type="term" value="P:homologous recombination"/>
    <property type="evidence" value="ECO:0007669"/>
    <property type="project" value="UniProtKB-ARBA"/>
</dbReference>
<dbReference type="InterPro" id="IPR039776">
    <property type="entry name" value="Pds5"/>
</dbReference>
<dbReference type="InterPro" id="IPR011989">
    <property type="entry name" value="ARM-like"/>
</dbReference>
<evidence type="ECO:0000256" key="8">
    <source>
        <dbReference type="SAM" id="MobiDB-lite"/>
    </source>
</evidence>
<feature type="region of interest" description="Disordered" evidence="8">
    <location>
        <begin position="1236"/>
        <end position="1304"/>
    </location>
</feature>
<dbReference type="SUPFAM" id="SSF48371">
    <property type="entry name" value="ARM repeat"/>
    <property type="match status" value="1"/>
</dbReference>
<keyword evidence="3" id="KW-0227">DNA damage</keyword>
<evidence type="ECO:0000313" key="10">
    <source>
        <dbReference type="EMBL" id="KAK9049847.1"/>
    </source>
</evidence>
<dbReference type="Pfam" id="PF20168">
    <property type="entry name" value="PDS5"/>
    <property type="match status" value="1"/>
</dbReference>
<dbReference type="InterPro" id="IPR047365">
    <property type="entry name" value="Tudor_AtPTM-like"/>
</dbReference>
<dbReference type="GO" id="GO:0000785">
    <property type="term" value="C:chromatin"/>
    <property type="evidence" value="ECO:0007669"/>
    <property type="project" value="TreeGrafter"/>
</dbReference>
<feature type="compositionally biased region" description="Acidic residues" evidence="8">
    <location>
        <begin position="1632"/>
        <end position="1644"/>
    </location>
</feature>
<dbReference type="InterPro" id="IPR016024">
    <property type="entry name" value="ARM-type_fold"/>
</dbReference>
<feature type="compositionally biased region" description="Basic residues" evidence="8">
    <location>
        <begin position="1249"/>
        <end position="1261"/>
    </location>
</feature>
<keyword evidence="11" id="KW-1185">Reference proteome</keyword>
<dbReference type="GO" id="GO:0006281">
    <property type="term" value="P:DNA repair"/>
    <property type="evidence" value="ECO:0007669"/>
    <property type="project" value="UniProtKB-KW"/>
</dbReference>
<dbReference type="Pfam" id="PF21743">
    <property type="entry name" value="PTM_DIR17_Tudor"/>
    <property type="match status" value="1"/>
</dbReference>
<dbReference type="Gene3D" id="1.25.10.10">
    <property type="entry name" value="Leucine-rich Repeat Variant"/>
    <property type="match status" value="1"/>
</dbReference>
<gene>
    <name evidence="10" type="ORF">SSX86_031184</name>
</gene>
<evidence type="ECO:0000256" key="5">
    <source>
        <dbReference type="ARBA" id="ARBA00023204"/>
    </source>
</evidence>
<dbReference type="GO" id="GO:0051301">
    <property type="term" value="P:cell division"/>
    <property type="evidence" value="ECO:0007669"/>
    <property type="project" value="UniProtKB-KW"/>
</dbReference>
<feature type="compositionally biased region" description="Basic and acidic residues" evidence="8">
    <location>
        <begin position="1542"/>
        <end position="1560"/>
    </location>
</feature>
<keyword evidence="4" id="KW-0498">Mitosis</keyword>
<evidence type="ECO:0000259" key="9">
    <source>
        <dbReference type="Pfam" id="PF21743"/>
    </source>
</evidence>
<keyword evidence="2" id="KW-0132">Cell division</keyword>
<comment type="caution">
    <text evidence="10">The sequence shown here is derived from an EMBL/GenBank/DDBJ whole genome shotgun (WGS) entry which is preliminary data.</text>
</comment>
<evidence type="ECO:0000256" key="6">
    <source>
        <dbReference type="ARBA" id="ARBA00023242"/>
    </source>
</evidence>
<dbReference type="EMBL" id="JBCNJP010004559">
    <property type="protein sequence ID" value="KAK9049847.1"/>
    <property type="molecule type" value="Genomic_DNA"/>
</dbReference>
<keyword evidence="7" id="KW-0131">Cell cycle</keyword>
<feature type="region of interest" description="Disordered" evidence="8">
    <location>
        <begin position="1450"/>
        <end position="1645"/>
    </location>
</feature>
<proteinExistence type="predicted"/>
<dbReference type="PANTHER" id="PTHR12663">
    <property type="entry name" value="ANDROGEN INDUCED INHIBITOR OF PROLIFERATION AS3 / PDS5-RELATED"/>
    <property type="match status" value="1"/>
</dbReference>
<evidence type="ECO:0000256" key="4">
    <source>
        <dbReference type="ARBA" id="ARBA00022776"/>
    </source>
</evidence>
<feature type="domain" description="PTM/DIR17-like Tudor" evidence="9">
    <location>
        <begin position="1374"/>
        <end position="1415"/>
    </location>
</feature>
<organism evidence="10 11">
    <name type="scientific">Deinandra increscens subsp. villosa</name>
    <dbReference type="NCBI Taxonomy" id="3103831"/>
    <lineage>
        <taxon>Eukaryota</taxon>
        <taxon>Viridiplantae</taxon>
        <taxon>Streptophyta</taxon>
        <taxon>Embryophyta</taxon>
        <taxon>Tracheophyta</taxon>
        <taxon>Spermatophyta</taxon>
        <taxon>Magnoliopsida</taxon>
        <taxon>eudicotyledons</taxon>
        <taxon>Gunneridae</taxon>
        <taxon>Pentapetalae</taxon>
        <taxon>asterids</taxon>
        <taxon>campanulids</taxon>
        <taxon>Asterales</taxon>
        <taxon>Asteraceae</taxon>
        <taxon>Asteroideae</taxon>
        <taxon>Heliantheae alliance</taxon>
        <taxon>Madieae</taxon>
        <taxon>Madiinae</taxon>
        <taxon>Deinandra</taxon>
    </lineage>
</organism>
<evidence type="ECO:0000256" key="1">
    <source>
        <dbReference type="ARBA" id="ARBA00004123"/>
    </source>
</evidence>
<dbReference type="PANTHER" id="PTHR12663:SF59">
    <property type="entry name" value="BINDING PROTEIN-RELATED"/>
    <property type="match status" value="1"/>
</dbReference>
<dbReference type="Proteomes" id="UP001408789">
    <property type="component" value="Unassembled WGS sequence"/>
</dbReference>
<evidence type="ECO:0000313" key="11">
    <source>
        <dbReference type="Proteomes" id="UP001408789"/>
    </source>
</evidence>